<name>A0A1L9B7J4_9BACT</name>
<evidence type="ECO:0000259" key="1">
    <source>
        <dbReference type="Pfam" id="PF01935"/>
    </source>
</evidence>
<comment type="caution">
    <text evidence="2">The sequence shown here is derived from an EMBL/GenBank/DDBJ whole genome shotgun (WGS) entry which is preliminary data.</text>
</comment>
<proteinExistence type="predicted"/>
<evidence type="ECO:0000313" key="2">
    <source>
        <dbReference type="EMBL" id="OJH38234.1"/>
    </source>
</evidence>
<dbReference type="RefSeq" id="WP_071900741.1">
    <property type="nucleotide sequence ID" value="NZ_MPIN01000006.1"/>
</dbReference>
<protein>
    <submittedName>
        <fullName evidence="2">Nucleoside triphosphate hydrolase</fullName>
    </submittedName>
</protein>
<reference evidence="3" key="1">
    <citation type="submission" date="2016-11" db="EMBL/GenBank/DDBJ databases">
        <authorList>
            <person name="Shukria A."/>
            <person name="Stevens D.C."/>
        </authorList>
    </citation>
    <scope>NUCLEOTIDE SEQUENCE [LARGE SCALE GENOMIC DNA]</scope>
    <source>
        <strain evidence="3">Cbfe23</strain>
    </source>
</reference>
<dbReference type="InterPro" id="IPR002789">
    <property type="entry name" value="HerA_central"/>
</dbReference>
<feature type="domain" description="Helicase HerA central" evidence="1">
    <location>
        <begin position="140"/>
        <end position="418"/>
    </location>
</feature>
<dbReference type="OrthoDB" id="9806951at2"/>
<organism evidence="2 3">
    <name type="scientific">Cystobacter ferrugineus</name>
    <dbReference type="NCBI Taxonomy" id="83449"/>
    <lineage>
        <taxon>Bacteria</taxon>
        <taxon>Pseudomonadati</taxon>
        <taxon>Myxococcota</taxon>
        <taxon>Myxococcia</taxon>
        <taxon>Myxococcales</taxon>
        <taxon>Cystobacterineae</taxon>
        <taxon>Archangiaceae</taxon>
        <taxon>Cystobacter</taxon>
    </lineage>
</organism>
<dbReference type="PANTHER" id="PTHR42957:SF1">
    <property type="entry name" value="HELICASE MJ1565-RELATED"/>
    <property type="match status" value="1"/>
</dbReference>
<dbReference type="EMBL" id="MPIN01000006">
    <property type="protein sequence ID" value="OJH38234.1"/>
    <property type="molecule type" value="Genomic_DNA"/>
</dbReference>
<dbReference type="SUPFAM" id="SSF52540">
    <property type="entry name" value="P-loop containing nucleoside triphosphate hydrolases"/>
    <property type="match status" value="1"/>
</dbReference>
<sequence>MRTPTDHLGKLIGNTGNPTELHVALLGSFAARRGEFVRIPHVERKGDPETDCMGRIVSLSRTNVLFSEALGEGIGEVNVLPGSMVSGETLYAIVELVGFKDPRSGEIRMPRRPLDPGSKVYGVDYDFLRRFYEFSEDSSIHIGNLVGYEVGEGTVPIYLDVNTLATEHLAVLAMTGSGKSYTVGRIIERLVAQMNGTVVVFDPHGEYGRAFEGGQIRTNPDIETVQDPRDRPVLPKILENFRKLQNSNAGIIVCTPQDESFDLKYSSANVRLALQFDNYDLDALGGILPGITEPQMRVLDVALRKWEKDEPNKPRDVQTLLDLLSRRLDDVRNDPDLNLTPEEQKALGARSAAIAGMRLRAVLAEAKSFYRAGCKQATDIRDLIGRRGRGLGRLVIVDLQGLSDDARQIIVALMSAEIMDAASSKTDPLRPCFIVYEEGHNFAPAGGQSLSRNIIKRIAAEGRKFGVGFAIVSQRPSKLDPDVTSQCNTLITMRIKNPDDQKFIVKSTEQLSKADVDELPALSTGEALISGRSIPAPLLVRVGYKALKHGGESPKILEEWGPGRLP</sequence>
<dbReference type="Gene3D" id="3.40.50.300">
    <property type="entry name" value="P-loop containing nucleotide triphosphate hydrolases"/>
    <property type="match status" value="2"/>
</dbReference>
<dbReference type="AlphaFoldDB" id="A0A1L9B7J4"/>
<dbReference type="PANTHER" id="PTHR42957">
    <property type="entry name" value="HELICASE MJ1565-RELATED"/>
    <property type="match status" value="1"/>
</dbReference>
<dbReference type="STRING" id="83449.BON30_24130"/>
<reference evidence="2 3" key="2">
    <citation type="submission" date="2016-12" db="EMBL/GenBank/DDBJ databases">
        <title>Draft Genome Sequence of Cystobacter ferrugineus Strain Cbfe23.</title>
        <authorList>
            <person name="Akbar S."/>
            <person name="Dowd S.E."/>
            <person name="Stevens D.C."/>
        </authorList>
    </citation>
    <scope>NUCLEOTIDE SEQUENCE [LARGE SCALE GENOMIC DNA]</scope>
    <source>
        <strain evidence="2 3">Cbfe23</strain>
    </source>
</reference>
<dbReference type="GO" id="GO:0016787">
    <property type="term" value="F:hydrolase activity"/>
    <property type="evidence" value="ECO:0007669"/>
    <property type="project" value="UniProtKB-KW"/>
</dbReference>
<evidence type="ECO:0000313" key="3">
    <source>
        <dbReference type="Proteomes" id="UP000182229"/>
    </source>
</evidence>
<dbReference type="Proteomes" id="UP000182229">
    <property type="component" value="Unassembled WGS sequence"/>
</dbReference>
<dbReference type="InterPro" id="IPR027417">
    <property type="entry name" value="P-loop_NTPase"/>
</dbReference>
<gene>
    <name evidence="2" type="ORF">BON30_24130</name>
</gene>
<dbReference type="InterPro" id="IPR008571">
    <property type="entry name" value="HerA-like"/>
</dbReference>
<dbReference type="Pfam" id="PF01935">
    <property type="entry name" value="DUF87"/>
    <property type="match status" value="1"/>
</dbReference>
<accession>A0A1L9B7J4</accession>
<keyword evidence="3" id="KW-1185">Reference proteome</keyword>
<keyword evidence="2" id="KW-0378">Hydrolase</keyword>